<protein>
    <submittedName>
        <fullName evidence="2">Uncharacterized protein</fullName>
    </submittedName>
</protein>
<reference evidence="2" key="2">
    <citation type="submission" date="2021-02" db="EMBL/GenBank/DDBJ databases">
        <title>Aspergillus puulaauensis MK2 genome sequence.</title>
        <authorList>
            <person name="Futagami T."/>
            <person name="Mori K."/>
            <person name="Kadooka C."/>
            <person name="Tanaka T."/>
        </authorList>
    </citation>
    <scope>NUCLEOTIDE SEQUENCE</scope>
    <source>
        <strain evidence="2">MK2</strain>
    </source>
</reference>
<evidence type="ECO:0000256" key="1">
    <source>
        <dbReference type="SAM" id="MobiDB-lite"/>
    </source>
</evidence>
<gene>
    <name evidence="2" type="ORF">APUU_30431A</name>
</gene>
<dbReference type="AlphaFoldDB" id="A0A7R7XIU8"/>
<dbReference type="KEGG" id="apuu:APUU_30431A"/>
<reference evidence="2" key="1">
    <citation type="submission" date="2021-01" db="EMBL/GenBank/DDBJ databases">
        <authorList>
            <consortium name="Aspergillus puulaauensis MK2 genome sequencing consortium"/>
            <person name="Kazuki M."/>
            <person name="Futagami T."/>
        </authorList>
    </citation>
    <scope>NUCLEOTIDE SEQUENCE</scope>
    <source>
        <strain evidence="2">MK2</strain>
    </source>
</reference>
<organism evidence="2 3">
    <name type="scientific">Aspergillus puulaauensis</name>
    <dbReference type="NCBI Taxonomy" id="1220207"/>
    <lineage>
        <taxon>Eukaryota</taxon>
        <taxon>Fungi</taxon>
        <taxon>Dikarya</taxon>
        <taxon>Ascomycota</taxon>
        <taxon>Pezizomycotina</taxon>
        <taxon>Eurotiomycetes</taxon>
        <taxon>Eurotiomycetidae</taxon>
        <taxon>Eurotiales</taxon>
        <taxon>Aspergillaceae</taxon>
        <taxon>Aspergillus</taxon>
    </lineage>
</organism>
<name>A0A7R7XIU8_9EURO</name>
<keyword evidence="3" id="KW-1185">Reference proteome</keyword>
<accession>A0A7R7XIU8</accession>
<dbReference type="RefSeq" id="XP_041554400.1">
    <property type="nucleotide sequence ID" value="XM_041701524.1"/>
</dbReference>
<proteinExistence type="predicted"/>
<dbReference type="EMBL" id="AP024445">
    <property type="protein sequence ID" value="BCS22206.1"/>
    <property type="molecule type" value="Genomic_DNA"/>
</dbReference>
<dbReference type="GeneID" id="64972211"/>
<evidence type="ECO:0000313" key="3">
    <source>
        <dbReference type="Proteomes" id="UP000654913"/>
    </source>
</evidence>
<evidence type="ECO:0000313" key="2">
    <source>
        <dbReference type="EMBL" id="BCS22206.1"/>
    </source>
</evidence>
<dbReference type="Proteomes" id="UP000654913">
    <property type="component" value="Chromosome 3"/>
</dbReference>
<feature type="region of interest" description="Disordered" evidence="1">
    <location>
        <begin position="1"/>
        <end position="25"/>
    </location>
</feature>
<sequence length="86" mass="9624">MPFQIMSDLGDQETKSESMSSAHMAHHPPAVEFCNNRRSPLGGPDAPLFFKSLKIASVTWSVEKLPVLPGCFQDVEQTWVLWPHMA</sequence>